<dbReference type="Gene3D" id="3.40.50.12780">
    <property type="entry name" value="N-terminal domain of ligase-like"/>
    <property type="match status" value="1"/>
</dbReference>
<name>A0AB39TL35_9ACTN</name>
<evidence type="ECO:0000259" key="1">
    <source>
        <dbReference type="Pfam" id="PF00501"/>
    </source>
</evidence>
<dbReference type="Gene3D" id="3.30.300.30">
    <property type="match status" value="1"/>
</dbReference>
<dbReference type="InterPro" id="IPR042099">
    <property type="entry name" value="ANL_N_sf"/>
</dbReference>
<dbReference type="RefSeq" id="WP_369183521.1">
    <property type="nucleotide sequence ID" value="NZ_CP163445.1"/>
</dbReference>
<dbReference type="InterPro" id="IPR010071">
    <property type="entry name" value="AA_adenyl_dom"/>
</dbReference>
<dbReference type="GO" id="GO:0005829">
    <property type="term" value="C:cytosol"/>
    <property type="evidence" value="ECO:0007669"/>
    <property type="project" value="TreeGrafter"/>
</dbReference>
<reference evidence="3" key="1">
    <citation type="submission" date="2024-07" db="EMBL/GenBank/DDBJ databases">
        <authorList>
            <person name="Yu S.T."/>
        </authorList>
    </citation>
    <scope>NUCLEOTIDE SEQUENCE</scope>
    <source>
        <strain evidence="3">Y1</strain>
    </source>
</reference>
<accession>A0AB39TL35</accession>
<dbReference type="EMBL" id="CP163445">
    <property type="protein sequence ID" value="XDQ79821.1"/>
    <property type="molecule type" value="Genomic_DNA"/>
</dbReference>
<dbReference type="PANTHER" id="PTHR45527">
    <property type="entry name" value="NONRIBOSOMAL PEPTIDE SYNTHETASE"/>
    <property type="match status" value="1"/>
</dbReference>
<dbReference type="GO" id="GO:0043041">
    <property type="term" value="P:amino acid activation for nonribosomal peptide biosynthetic process"/>
    <property type="evidence" value="ECO:0007669"/>
    <property type="project" value="TreeGrafter"/>
</dbReference>
<dbReference type="PANTHER" id="PTHR45527:SF1">
    <property type="entry name" value="FATTY ACID SYNTHASE"/>
    <property type="match status" value="1"/>
</dbReference>
<dbReference type="GO" id="GO:0044550">
    <property type="term" value="P:secondary metabolite biosynthetic process"/>
    <property type="evidence" value="ECO:0007669"/>
    <property type="project" value="TreeGrafter"/>
</dbReference>
<evidence type="ECO:0000313" key="3">
    <source>
        <dbReference type="EMBL" id="XDQ79821.1"/>
    </source>
</evidence>
<dbReference type="NCBIfam" id="TIGR01733">
    <property type="entry name" value="AA-adenyl-dom"/>
    <property type="match status" value="1"/>
</dbReference>
<dbReference type="InterPro" id="IPR000873">
    <property type="entry name" value="AMP-dep_synth/lig_dom"/>
</dbReference>
<dbReference type="Pfam" id="PF13193">
    <property type="entry name" value="AMP-binding_C"/>
    <property type="match status" value="1"/>
</dbReference>
<dbReference type="AlphaFoldDB" id="A0AB39TL35"/>
<gene>
    <name evidence="3" type="ORF">AB2U05_15810</name>
</gene>
<evidence type="ECO:0000259" key="2">
    <source>
        <dbReference type="Pfam" id="PF13193"/>
    </source>
</evidence>
<dbReference type="GO" id="GO:0031177">
    <property type="term" value="F:phosphopantetheine binding"/>
    <property type="evidence" value="ECO:0007669"/>
    <property type="project" value="TreeGrafter"/>
</dbReference>
<proteinExistence type="predicted"/>
<sequence>MSFRPSDFLSDPHLLVYLADPFLLHPQLPYPEPPMPTAAADRLDTRFADTAARHPGRTAVSDTSGTLTYRQLDTLASEVADSLGGRVSPGQLVALRADRTRHAPGGILGILRSGAAYLPVDPGYPEARQQHLLNDSGAQLVLTDAPLLPGEEPVATVGPFTLATRPGVTPKTTPADTAYAIYTSGSTGLPKGCLVSHAHVLELMDGAAPLFDLGPDEVWTIFHSWSFDFSVWELWGPLLYGGQAVVVDRESAADPEAFAQLLADRQVTFLNQVPSAFGNLVTEAVAAGLTLPSLRHIVFGGEALVPDDVRRFWQAGLGPNARLVNMYGITETTVHVTFCPLTPDLLDGARPGRTPIGRPLPHLAISLRDAEGTPVPVGQPGELWVSGASVSHGYLERPELNAARFVDGHYRSGDWAVEEPDGTYSYLGRQDGQVKLRGFRIELGEIEAALRAIPGVTSAACTVTPDAQSLSAYVVADPDEVPTRVIRTHLADHLPAHMLPQSIHHLRQLPLTPHGKLDRTALLAA</sequence>
<dbReference type="InterPro" id="IPR045851">
    <property type="entry name" value="AMP-bd_C_sf"/>
</dbReference>
<dbReference type="Pfam" id="PF00501">
    <property type="entry name" value="AMP-binding"/>
    <property type="match status" value="1"/>
</dbReference>
<protein>
    <submittedName>
        <fullName evidence="3">Amino acid adenylation domain-containing protein</fullName>
    </submittedName>
</protein>
<feature type="domain" description="AMP-binding enzyme C-terminal" evidence="2">
    <location>
        <begin position="445"/>
        <end position="516"/>
    </location>
</feature>
<dbReference type="InterPro" id="IPR025110">
    <property type="entry name" value="AMP-bd_C"/>
</dbReference>
<organism evidence="3">
    <name type="scientific">Streptomyces sp. Y1</name>
    <dbReference type="NCBI Taxonomy" id="3238634"/>
    <lineage>
        <taxon>Bacteria</taxon>
        <taxon>Bacillati</taxon>
        <taxon>Actinomycetota</taxon>
        <taxon>Actinomycetes</taxon>
        <taxon>Kitasatosporales</taxon>
        <taxon>Streptomycetaceae</taxon>
        <taxon>Streptomyces</taxon>
    </lineage>
</organism>
<dbReference type="SUPFAM" id="SSF56801">
    <property type="entry name" value="Acetyl-CoA synthetase-like"/>
    <property type="match status" value="1"/>
</dbReference>
<feature type="domain" description="AMP-dependent synthetase/ligase" evidence="1">
    <location>
        <begin position="47"/>
        <end position="395"/>
    </location>
</feature>